<dbReference type="OrthoDB" id="982267at2"/>
<dbReference type="STRING" id="135739.BTO32_11585"/>
<evidence type="ECO:0000313" key="1">
    <source>
        <dbReference type="EMBL" id="ONF43317.1"/>
    </source>
</evidence>
<gene>
    <name evidence="1" type="ORF">BTO32_11585</name>
</gene>
<dbReference type="Proteomes" id="UP000189339">
    <property type="component" value="Unassembled WGS sequence"/>
</dbReference>
<reference evidence="1 2" key="1">
    <citation type="submission" date="2016-12" db="EMBL/GenBank/DDBJ databases">
        <title>Marinobacter lutaoensis whole genome sequencing.</title>
        <authorList>
            <person name="Verma A."/>
            <person name="Krishnamurthi S."/>
        </authorList>
    </citation>
    <scope>NUCLEOTIDE SEQUENCE [LARGE SCALE GENOMIC DNA]</scope>
    <source>
        <strain evidence="1 2">T5054</strain>
    </source>
</reference>
<name>A0A1V2DRR9_9GAMM</name>
<dbReference type="AlphaFoldDB" id="A0A1V2DRR9"/>
<organism evidence="1 2">
    <name type="scientific">Marinobacter lutaoensis</name>
    <dbReference type="NCBI Taxonomy" id="135739"/>
    <lineage>
        <taxon>Bacteria</taxon>
        <taxon>Pseudomonadati</taxon>
        <taxon>Pseudomonadota</taxon>
        <taxon>Gammaproteobacteria</taxon>
        <taxon>Pseudomonadales</taxon>
        <taxon>Marinobacteraceae</taxon>
        <taxon>Marinobacter</taxon>
    </lineage>
</organism>
<accession>A0A1V2DRR9</accession>
<sequence length="177" mass="20131">MDSLRYNDHGRFYGVDEALPLGAGLLYSPIRFPIFDPDERIYVTVEGLVYVLTHECDLDQDNDRAFNHSALICPITQLEDLVAEYSEEFGDDRARSFINALARREVSRLVYIPPFDDRLPYGGVLNLNEITNTFIDEFEQGGVEKVCSVSGFGIQVIDNFLKNHLLREKSARLPLTP</sequence>
<dbReference type="RefSeq" id="WP_076724783.1">
    <property type="nucleotide sequence ID" value="NZ_MSCW01000007.1"/>
</dbReference>
<protein>
    <submittedName>
        <fullName evidence="1">Uncharacterized protein</fullName>
    </submittedName>
</protein>
<proteinExistence type="predicted"/>
<comment type="caution">
    <text evidence="1">The sequence shown here is derived from an EMBL/GenBank/DDBJ whole genome shotgun (WGS) entry which is preliminary data.</text>
</comment>
<keyword evidence="2" id="KW-1185">Reference proteome</keyword>
<dbReference type="EMBL" id="MSCW01000007">
    <property type="protein sequence ID" value="ONF43317.1"/>
    <property type="molecule type" value="Genomic_DNA"/>
</dbReference>
<evidence type="ECO:0000313" key="2">
    <source>
        <dbReference type="Proteomes" id="UP000189339"/>
    </source>
</evidence>